<evidence type="ECO:0000256" key="5">
    <source>
        <dbReference type="ARBA" id="ARBA00013268"/>
    </source>
</evidence>
<evidence type="ECO:0000256" key="1">
    <source>
        <dbReference type="ARBA" id="ARBA00000729"/>
    </source>
</evidence>
<comment type="catalytic activity">
    <reaction evidence="1">
        <text>1D-myo-inositol 3-phosphate + CTP + H(+) = CDP-1L-myo-inositol + diphosphate</text>
        <dbReference type="Rhea" id="RHEA:30647"/>
        <dbReference type="ChEBI" id="CHEBI:15378"/>
        <dbReference type="ChEBI" id="CHEBI:33019"/>
        <dbReference type="ChEBI" id="CHEBI:37563"/>
        <dbReference type="ChEBI" id="CHEBI:58401"/>
        <dbReference type="ChEBI" id="CHEBI:62573"/>
        <dbReference type="EC" id="2.7.7.74"/>
    </reaction>
</comment>
<sequence length="494" mass="53517">MDGILKQEATHAVDTAILLTSVGVFDPGAVGTGDAVPSPLTRVGGMTLFQRAVFTLQRGGISQIWVLAGPEEQALRQLLREDSRVQAAVRWLPVREFPPHDPQTWEALAEEINGACMIVGCHTVYSPALIQRLRVEGSQGKAVVVVGHPEEGHHRGNPGVAFRPEGLEGRSTSTVVFHDQAVSQTSQSSTKSQTPDRSRLPLVGDLLVLPARLLGISGVLHANGTNPLRLALEQAAVEGTIQTIGGASHWFRDVRGPKGAQLAERTLLEALQTIKGGLDGLVDRYVNRKCSGLLTHGFLRLGWSPNMITMLSMVVGLVGAGLFVPGSWKLAILGGLILQLSVIIDCCDGEVARLTFSESKFGQELDIWADNVVHIVLFAAIACGAFLQGPWEQTHLPLLLGASAVLANVVSLLLVNHARQLRSRPRQIRQLTEQERANIEFMLGNVANRDFSIMVLLSAAFGFLHWFLALAAIGSWLFVMSMAWMLRRSLIPRA</sequence>
<dbReference type="InterPro" id="IPR048254">
    <property type="entry name" value="CDP_ALCOHOL_P_TRANSF_CS"/>
</dbReference>
<dbReference type="SUPFAM" id="SSF53448">
    <property type="entry name" value="Nucleotide-diphospho-sugar transferases"/>
    <property type="match status" value="1"/>
</dbReference>
<evidence type="ECO:0000256" key="7">
    <source>
        <dbReference type="ARBA" id="ARBA00022679"/>
    </source>
</evidence>
<dbReference type="GO" id="GO:0016020">
    <property type="term" value="C:membrane"/>
    <property type="evidence" value="ECO:0007669"/>
    <property type="project" value="InterPro"/>
</dbReference>
<dbReference type="RefSeq" id="WP_312646586.1">
    <property type="nucleotide sequence ID" value="NZ_CP116967.1"/>
</dbReference>
<dbReference type="GO" id="GO:0008654">
    <property type="term" value="P:phospholipid biosynthetic process"/>
    <property type="evidence" value="ECO:0007669"/>
    <property type="project" value="InterPro"/>
</dbReference>
<keyword evidence="12" id="KW-1185">Reference proteome</keyword>
<dbReference type="Pfam" id="PF01066">
    <property type="entry name" value="CDP-OH_P_transf"/>
    <property type="match status" value="1"/>
</dbReference>
<evidence type="ECO:0000313" key="12">
    <source>
        <dbReference type="Proteomes" id="UP001302719"/>
    </source>
</evidence>
<evidence type="ECO:0000256" key="6">
    <source>
        <dbReference type="ARBA" id="ARBA00018322"/>
    </source>
</evidence>
<evidence type="ECO:0000256" key="4">
    <source>
        <dbReference type="ARBA" id="ARBA00012504"/>
    </source>
</evidence>
<keyword evidence="10" id="KW-1133">Transmembrane helix</keyword>
<dbReference type="EC" id="2.7.8.34" evidence="5"/>
<comment type="catalytic activity">
    <reaction evidence="8">
        <text>CDP-1L-myo-inositol + 1D-myo-inositol 3-phosphate = bis(1L-myo-inositol) 3,1'-phosphate 1-phosphate + CMP + H(+)</text>
        <dbReference type="Rhea" id="RHEA:31327"/>
        <dbReference type="ChEBI" id="CHEBI:15378"/>
        <dbReference type="ChEBI" id="CHEBI:58401"/>
        <dbReference type="ChEBI" id="CHEBI:60377"/>
        <dbReference type="ChEBI" id="CHEBI:62573"/>
        <dbReference type="ChEBI" id="CHEBI:62576"/>
        <dbReference type="EC" id="2.7.8.34"/>
    </reaction>
</comment>
<comment type="similarity">
    <text evidence="3">In the N-terminal section; belongs to the MobA family.</text>
</comment>
<keyword evidence="10" id="KW-0472">Membrane</keyword>
<protein>
    <recommendedName>
        <fullName evidence="6">Bifunctional IPC transferase and DIPP synthase</fullName>
        <ecNumber evidence="4">2.7.7.74</ecNumber>
        <ecNumber evidence="5">2.7.8.34</ecNumber>
    </recommendedName>
</protein>
<name>A0AA96GDR9_9BACT</name>
<evidence type="ECO:0000256" key="3">
    <source>
        <dbReference type="ARBA" id="ARBA00007897"/>
    </source>
</evidence>
<keyword evidence="10" id="KW-0812">Transmembrane</keyword>
<organism evidence="11 12">
    <name type="scientific">Candidatus Nitrospira allomarina</name>
    <dbReference type="NCBI Taxonomy" id="3020900"/>
    <lineage>
        <taxon>Bacteria</taxon>
        <taxon>Pseudomonadati</taxon>
        <taxon>Nitrospirota</taxon>
        <taxon>Nitrospiria</taxon>
        <taxon>Nitrospirales</taxon>
        <taxon>Nitrospiraceae</taxon>
        <taxon>Nitrospira</taxon>
    </lineage>
</organism>
<evidence type="ECO:0000313" key="11">
    <source>
        <dbReference type="EMBL" id="WNM59751.1"/>
    </source>
</evidence>
<dbReference type="Gene3D" id="1.20.120.1760">
    <property type="match status" value="1"/>
</dbReference>
<feature type="transmembrane region" description="Helical" evidence="10">
    <location>
        <begin position="466"/>
        <end position="486"/>
    </location>
</feature>
<comment type="similarity">
    <text evidence="2">In the C-terminal section; belongs to the CDP-alcohol phosphatidyltransferase class-I family.</text>
</comment>
<feature type="transmembrane region" description="Helical" evidence="10">
    <location>
        <begin position="330"/>
        <end position="347"/>
    </location>
</feature>
<dbReference type="EMBL" id="CP116967">
    <property type="protein sequence ID" value="WNM59751.1"/>
    <property type="molecule type" value="Genomic_DNA"/>
</dbReference>
<evidence type="ECO:0000256" key="10">
    <source>
        <dbReference type="SAM" id="Phobius"/>
    </source>
</evidence>
<dbReference type="EC" id="2.7.7.74" evidence="4"/>
<dbReference type="KEGG" id="nall:PP769_08355"/>
<proteinExistence type="inferred from homology"/>
<dbReference type="GO" id="GO:0016780">
    <property type="term" value="F:phosphotransferase activity, for other substituted phosphate groups"/>
    <property type="evidence" value="ECO:0007669"/>
    <property type="project" value="InterPro"/>
</dbReference>
<dbReference type="InterPro" id="IPR029044">
    <property type="entry name" value="Nucleotide-diphossugar_trans"/>
</dbReference>
<gene>
    <name evidence="11" type="ORF">PP769_08355</name>
</gene>
<dbReference type="AlphaFoldDB" id="A0AA96GDR9"/>
<reference evidence="11 12" key="1">
    <citation type="submission" date="2023-01" db="EMBL/GenBank/DDBJ databases">
        <title>Cultivation and genomic characterization of new, ubiquitous marine nitrite-oxidizing bacteria from the Nitrospirales.</title>
        <authorList>
            <person name="Mueller A.J."/>
            <person name="Daebeler A."/>
            <person name="Herbold C.W."/>
            <person name="Kirkegaard R.H."/>
            <person name="Daims H."/>
        </authorList>
    </citation>
    <scope>NUCLEOTIDE SEQUENCE [LARGE SCALE GENOMIC DNA]</scope>
    <source>
        <strain evidence="11 12">VA</strain>
    </source>
</reference>
<comment type="similarity">
    <text evidence="9">Belongs to the CDP-alcohol phosphatidyltransferase class-I family.</text>
</comment>
<dbReference type="InterPro" id="IPR000462">
    <property type="entry name" value="CDP-OH_P_trans"/>
</dbReference>
<accession>A0AA96GDR9</accession>
<dbReference type="Proteomes" id="UP001302719">
    <property type="component" value="Chromosome"/>
</dbReference>
<evidence type="ECO:0000256" key="9">
    <source>
        <dbReference type="RuleBase" id="RU003750"/>
    </source>
</evidence>
<evidence type="ECO:0000256" key="8">
    <source>
        <dbReference type="ARBA" id="ARBA00049235"/>
    </source>
</evidence>
<dbReference type="Gene3D" id="3.90.550.10">
    <property type="entry name" value="Spore Coat Polysaccharide Biosynthesis Protein SpsA, Chain A"/>
    <property type="match status" value="1"/>
</dbReference>
<dbReference type="InterPro" id="IPR043130">
    <property type="entry name" value="CDP-OH_PTrfase_TM_dom"/>
</dbReference>
<feature type="transmembrane region" description="Helical" evidence="10">
    <location>
        <begin position="399"/>
        <end position="418"/>
    </location>
</feature>
<feature type="transmembrane region" description="Helical" evidence="10">
    <location>
        <begin position="307"/>
        <end position="324"/>
    </location>
</feature>
<keyword evidence="7 9" id="KW-0808">Transferase</keyword>
<feature type="transmembrane region" description="Helical" evidence="10">
    <location>
        <begin position="368"/>
        <end position="387"/>
    </location>
</feature>
<evidence type="ECO:0000256" key="2">
    <source>
        <dbReference type="ARBA" id="ARBA00006982"/>
    </source>
</evidence>
<dbReference type="PROSITE" id="PS00379">
    <property type="entry name" value="CDP_ALCOHOL_P_TRANSF"/>
    <property type="match status" value="1"/>
</dbReference>